<proteinExistence type="predicted"/>
<reference evidence="3" key="1">
    <citation type="journal article" date="2014" name="Int. J. Syst. Evol. Microbiol.">
        <title>Complete genome sequence of Corynebacterium casei LMG S-19264T (=DSM 44701T), isolated from a smear-ripened cheese.</title>
        <authorList>
            <consortium name="US DOE Joint Genome Institute (JGI-PGF)"/>
            <person name="Walter F."/>
            <person name="Albersmeier A."/>
            <person name="Kalinowski J."/>
            <person name="Ruckert C."/>
        </authorList>
    </citation>
    <scope>NUCLEOTIDE SEQUENCE</scope>
    <source>
        <strain evidence="3">KCTC 12368</strain>
    </source>
</reference>
<dbReference type="PANTHER" id="PTHR43752">
    <property type="entry name" value="BNR/ASP-BOX REPEAT FAMILY PROTEIN"/>
    <property type="match status" value="1"/>
</dbReference>
<dbReference type="SUPFAM" id="SSF50939">
    <property type="entry name" value="Sialidases"/>
    <property type="match status" value="1"/>
</dbReference>
<dbReference type="Gene3D" id="2.120.10.10">
    <property type="match status" value="1"/>
</dbReference>
<accession>A0A918Q367</accession>
<reference evidence="3" key="2">
    <citation type="submission" date="2020-09" db="EMBL/GenBank/DDBJ databases">
        <authorList>
            <person name="Sun Q."/>
            <person name="Kim S."/>
        </authorList>
    </citation>
    <scope>NUCLEOTIDE SEQUENCE</scope>
    <source>
        <strain evidence="3">KCTC 12368</strain>
    </source>
</reference>
<sequence length="381" mass="43184">MPAFAQQSIKVDEAYIFPFQEQHVHASSLVELPNGDWLVAWFQGSGERTADDVRIMGARKSAATDQWSAPFLLADSPQIPDCNPVIFLNKDNKLFLVWIAVLANKWEQSILKIRSTMDYEQEGPPVWQWQDNIFLKPNDDFQKQVAEAFEEMPPSGAGWAEYAQSYEDQIIQASADPAKRSIGWMTRIKPLLMEGQRMVLPLYSDGYNFSMMALSEDGGETWTPSSPLVGRGPIQPALAMRSDGSILALMRDSGDSPERIHQSISRDKGQSWSPSTKTAIPNTASVELLSYDDTHWFLLCNDITDGRYQLSLYLSKDQGVSWEDHLQLEYDPDHKDRYSYPSLIKGKDGKLHMTYSCHLAGGQKSIKYRVIDPQIQPRKDR</sequence>
<protein>
    <recommendedName>
        <fullName evidence="2">Sialidase domain-containing protein</fullName>
    </recommendedName>
</protein>
<dbReference type="InterPro" id="IPR011040">
    <property type="entry name" value="Sialidase"/>
</dbReference>
<name>A0A918Q367_9BACT</name>
<dbReference type="EMBL" id="BMWX01000004">
    <property type="protein sequence ID" value="GGZ32289.1"/>
    <property type="molecule type" value="Genomic_DNA"/>
</dbReference>
<feature type="domain" description="Sialidase" evidence="2">
    <location>
        <begin position="186"/>
        <end position="353"/>
    </location>
</feature>
<dbReference type="AlphaFoldDB" id="A0A918Q367"/>
<evidence type="ECO:0000313" key="3">
    <source>
        <dbReference type="EMBL" id="GGZ32289.1"/>
    </source>
</evidence>
<comment type="caution">
    <text evidence="3">The sequence shown here is derived from an EMBL/GenBank/DDBJ whole genome shotgun (WGS) entry which is preliminary data.</text>
</comment>
<feature type="region of interest" description="Disordered" evidence="1">
    <location>
        <begin position="256"/>
        <end position="277"/>
    </location>
</feature>
<feature type="compositionally biased region" description="Basic and acidic residues" evidence="1">
    <location>
        <begin position="256"/>
        <end position="269"/>
    </location>
</feature>
<evidence type="ECO:0000259" key="2">
    <source>
        <dbReference type="Pfam" id="PF13088"/>
    </source>
</evidence>
<organism evidence="3 4">
    <name type="scientific">Echinicola pacifica</name>
    <dbReference type="NCBI Taxonomy" id="346377"/>
    <lineage>
        <taxon>Bacteria</taxon>
        <taxon>Pseudomonadati</taxon>
        <taxon>Bacteroidota</taxon>
        <taxon>Cytophagia</taxon>
        <taxon>Cytophagales</taxon>
        <taxon>Cyclobacteriaceae</taxon>
        <taxon>Echinicola</taxon>
    </lineage>
</organism>
<dbReference type="Proteomes" id="UP000619457">
    <property type="component" value="Unassembled WGS sequence"/>
</dbReference>
<evidence type="ECO:0000256" key="1">
    <source>
        <dbReference type="SAM" id="MobiDB-lite"/>
    </source>
</evidence>
<feature type="domain" description="Sialidase" evidence="2">
    <location>
        <begin position="36"/>
        <end position="116"/>
    </location>
</feature>
<dbReference type="PANTHER" id="PTHR43752:SF2">
    <property type="entry name" value="BNR_ASP-BOX REPEAT FAMILY PROTEIN"/>
    <property type="match status" value="1"/>
</dbReference>
<dbReference type="CDD" id="cd15482">
    <property type="entry name" value="Sialidase_non-viral"/>
    <property type="match status" value="1"/>
</dbReference>
<dbReference type="InterPro" id="IPR036278">
    <property type="entry name" value="Sialidase_sf"/>
</dbReference>
<evidence type="ECO:0000313" key="4">
    <source>
        <dbReference type="Proteomes" id="UP000619457"/>
    </source>
</evidence>
<gene>
    <name evidence="3" type="ORF">GCM10007049_27160</name>
</gene>
<keyword evidence="4" id="KW-1185">Reference proteome</keyword>
<dbReference type="Pfam" id="PF13088">
    <property type="entry name" value="BNR_2"/>
    <property type="match status" value="2"/>
</dbReference>